<dbReference type="Gene3D" id="3.40.50.450">
    <property type="match status" value="1"/>
</dbReference>
<keyword evidence="3" id="KW-0203">Cytokinin biosynthesis</keyword>
<dbReference type="GO" id="GO:0008714">
    <property type="term" value="F:AMP nucleosidase activity"/>
    <property type="evidence" value="ECO:0007669"/>
    <property type="project" value="UniProtKB-EC"/>
</dbReference>
<evidence type="ECO:0000313" key="4">
    <source>
        <dbReference type="EMBL" id="TWT34982.1"/>
    </source>
</evidence>
<dbReference type="OrthoDB" id="9801098at2"/>
<dbReference type="SUPFAM" id="SSF102405">
    <property type="entry name" value="MCP/YpsA-like"/>
    <property type="match status" value="1"/>
</dbReference>
<dbReference type="EC" id="3.2.2.n1" evidence="3"/>
<proteinExistence type="inferred from homology"/>
<dbReference type="NCBIfam" id="TIGR00730">
    <property type="entry name" value="Rossman fold protein, TIGR00730 family"/>
    <property type="match status" value="1"/>
</dbReference>
<dbReference type="RefSeq" id="WP_146512577.1">
    <property type="nucleotide sequence ID" value="NZ_SIHI01000085.1"/>
</dbReference>
<name>A0A5C5VBA2_9PLAN</name>
<comment type="caution">
    <text evidence="4">The sequence shown here is derived from an EMBL/GenBank/DDBJ whole genome shotgun (WGS) entry which is preliminary data.</text>
</comment>
<dbReference type="PANTHER" id="PTHR31223">
    <property type="entry name" value="LOG FAMILY PROTEIN YJL055W"/>
    <property type="match status" value="1"/>
</dbReference>
<dbReference type="PANTHER" id="PTHR31223:SF70">
    <property type="entry name" value="LOG FAMILY PROTEIN YJL055W"/>
    <property type="match status" value="1"/>
</dbReference>
<dbReference type="GO" id="GO:0009691">
    <property type="term" value="P:cytokinin biosynthetic process"/>
    <property type="evidence" value="ECO:0007669"/>
    <property type="project" value="UniProtKB-UniRule"/>
</dbReference>
<dbReference type="Proteomes" id="UP000317243">
    <property type="component" value="Unassembled WGS sequence"/>
</dbReference>
<dbReference type="InterPro" id="IPR005269">
    <property type="entry name" value="LOG"/>
</dbReference>
<evidence type="ECO:0000256" key="1">
    <source>
        <dbReference type="ARBA" id="ARBA00000274"/>
    </source>
</evidence>
<keyword evidence="5" id="KW-1185">Reference proteome</keyword>
<sequence>MSEIQSVCVFCGSRTGHDPAYASAASELGKRLAESGRTLVFGGGHIGLMGVVANATLEHGGSAIGVIPESLQQKELAHSGVQDMRIVDSMHTRKAMMADEADAFIALPGGLGTFEELCEILTWAQLGFHRKPVALLNVNGYYDHLIQMIDHGISEGFMLDRHRKLVAVVESVDEFFALLATAPSLPSDEESLWEKT</sequence>
<protein>
    <recommendedName>
        <fullName evidence="3">Cytokinin riboside 5'-monophosphate phosphoribohydrolase</fullName>
        <ecNumber evidence="3">3.2.2.n1</ecNumber>
    </recommendedName>
</protein>
<dbReference type="GO" id="GO:0005829">
    <property type="term" value="C:cytosol"/>
    <property type="evidence" value="ECO:0007669"/>
    <property type="project" value="TreeGrafter"/>
</dbReference>
<evidence type="ECO:0000256" key="2">
    <source>
        <dbReference type="ARBA" id="ARBA00006763"/>
    </source>
</evidence>
<dbReference type="EMBL" id="SIHI01000085">
    <property type="protein sequence ID" value="TWT34982.1"/>
    <property type="molecule type" value="Genomic_DNA"/>
</dbReference>
<organism evidence="4 5">
    <name type="scientific">Thalassoglobus neptunius</name>
    <dbReference type="NCBI Taxonomy" id="1938619"/>
    <lineage>
        <taxon>Bacteria</taxon>
        <taxon>Pseudomonadati</taxon>
        <taxon>Planctomycetota</taxon>
        <taxon>Planctomycetia</taxon>
        <taxon>Planctomycetales</taxon>
        <taxon>Planctomycetaceae</taxon>
        <taxon>Thalassoglobus</taxon>
    </lineage>
</organism>
<reference evidence="4 5" key="1">
    <citation type="submission" date="2019-02" db="EMBL/GenBank/DDBJ databases">
        <title>Deep-cultivation of Planctomycetes and their phenomic and genomic characterization uncovers novel biology.</title>
        <authorList>
            <person name="Wiegand S."/>
            <person name="Jogler M."/>
            <person name="Boedeker C."/>
            <person name="Pinto D."/>
            <person name="Vollmers J."/>
            <person name="Rivas-Marin E."/>
            <person name="Kohn T."/>
            <person name="Peeters S.H."/>
            <person name="Heuer A."/>
            <person name="Rast P."/>
            <person name="Oberbeckmann S."/>
            <person name="Bunk B."/>
            <person name="Jeske O."/>
            <person name="Meyerdierks A."/>
            <person name="Storesund J.E."/>
            <person name="Kallscheuer N."/>
            <person name="Luecker S."/>
            <person name="Lage O.M."/>
            <person name="Pohl T."/>
            <person name="Merkel B.J."/>
            <person name="Hornburger P."/>
            <person name="Mueller R.-W."/>
            <person name="Bruemmer F."/>
            <person name="Labrenz M."/>
            <person name="Spormann A.M."/>
            <person name="Op Den Camp H."/>
            <person name="Overmann J."/>
            <person name="Amann R."/>
            <person name="Jetten M.S.M."/>
            <person name="Mascher T."/>
            <person name="Medema M.H."/>
            <person name="Devos D.P."/>
            <person name="Kaster A.-K."/>
            <person name="Ovreas L."/>
            <person name="Rohde M."/>
            <person name="Galperin M.Y."/>
            <person name="Jogler C."/>
        </authorList>
    </citation>
    <scope>NUCLEOTIDE SEQUENCE [LARGE SCALE GENOMIC DNA]</scope>
    <source>
        <strain evidence="4 5">KOR42</strain>
    </source>
</reference>
<dbReference type="InterPro" id="IPR031100">
    <property type="entry name" value="LOG_fam"/>
</dbReference>
<dbReference type="AlphaFoldDB" id="A0A5C5VBA2"/>
<keyword evidence="3" id="KW-0378">Hydrolase</keyword>
<gene>
    <name evidence="4" type="primary">yvdD</name>
    <name evidence="4" type="ORF">KOR42_53480</name>
</gene>
<accession>A0A5C5VBA2</accession>
<evidence type="ECO:0000256" key="3">
    <source>
        <dbReference type="RuleBase" id="RU363015"/>
    </source>
</evidence>
<dbReference type="Pfam" id="PF03641">
    <property type="entry name" value="Lysine_decarbox"/>
    <property type="match status" value="1"/>
</dbReference>
<comment type="catalytic activity">
    <reaction evidence="1">
        <text>AMP + H2O = D-ribose 5-phosphate + adenine</text>
        <dbReference type="Rhea" id="RHEA:20129"/>
        <dbReference type="ChEBI" id="CHEBI:15377"/>
        <dbReference type="ChEBI" id="CHEBI:16708"/>
        <dbReference type="ChEBI" id="CHEBI:78346"/>
        <dbReference type="ChEBI" id="CHEBI:456215"/>
        <dbReference type="EC" id="3.2.2.4"/>
    </reaction>
</comment>
<evidence type="ECO:0000313" key="5">
    <source>
        <dbReference type="Proteomes" id="UP000317243"/>
    </source>
</evidence>
<comment type="similarity">
    <text evidence="2 3">Belongs to the LOG family.</text>
</comment>